<dbReference type="Proteomes" id="UP000199541">
    <property type="component" value="Unassembled WGS sequence"/>
</dbReference>
<dbReference type="Proteomes" id="UP000634647">
    <property type="component" value="Unassembled WGS sequence"/>
</dbReference>
<dbReference type="AlphaFoldDB" id="A0AAN4UP33"/>
<accession>A0AAN4UP33</accession>
<evidence type="ECO:0000313" key="2">
    <source>
        <dbReference type="EMBL" id="GHD99257.1"/>
    </source>
</evidence>
<dbReference type="EMBL" id="FNOB01000002">
    <property type="protein sequence ID" value="SDW30419.1"/>
    <property type="molecule type" value="Genomic_DNA"/>
</dbReference>
<reference evidence="2" key="3">
    <citation type="submission" date="2023-06" db="EMBL/GenBank/DDBJ databases">
        <authorList>
            <person name="Sun Q."/>
            <person name="Zhou Y."/>
        </authorList>
    </citation>
    <scope>NUCLEOTIDE SEQUENCE</scope>
    <source>
        <strain evidence="2">CGMCC 1.10859</strain>
    </source>
</reference>
<proteinExistence type="predicted"/>
<comment type="caution">
    <text evidence="2">The sequence shown here is derived from an EMBL/GenBank/DDBJ whole genome shotgun (WGS) entry which is preliminary data.</text>
</comment>
<evidence type="ECO:0000313" key="5">
    <source>
        <dbReference type="Proteomes" id="UP000634647"/>
    </source>
</evidence>
<protein>
    <recommendedName>
        <fullName evidence="6">Flagellar protein FlgN</fullName>
    </recommendedName>
</protein>
<dbReference type="RefSeq" id="WP_035841753.1">
    <property type="nucleotide sequence ID" value="NZ_BNAB01000002.1"/>
</dbReference>
<keyword evidence="4" id="KW-1185">Reference proteome</keyword>
<evidence type="ECO:0000256" key="1">
    <source>
        <dbReference type="SAM" id="MobiDB-lite"/>
    </source>
</evidence>
<gene>
    <name evidence="2" type="ORF">GCM10008024_05910</name>
    <name evidence="3" type="ORF">SAMN05444006_102284</name>
</gene>
<name>A0AAN4UP33_9RHOB</name>
<evidence type="ECO:0000313" key="4">
    <source>
        <dbReference type="Proteomes" id="UP000199541"/>
    </source>
</evidence>
<evidence type="ECO:0008006" key="6">
    <source>
        <dbReference type="Google" id="ProtNLM"/>
    </source>
</evidence>
<sequence>MTPEPGRLARRIAARRAHGDVAPMSDEDAQNLAQFDADIAAVTEVLHAEIAAIEAGRIDAVTDLYPRKAELLKRIEVLMPVVEPFLSARIDTDPDLRDRLVALKAAVSEDGALLERISEATTAIVREIDKIRDRHSLNGLYGKRGERRVDPSQTPRGIDKTL</sequence>
<dbReference type="EMBL" id="BNAB01000002">
    <property type="protein sequence ID" value="GHD99257.1"/>
    <property type="molecule type" value="Genomic_DNA"/>
</dbReference>
<reference evidence="3 4" key="2">
    <citation type="submission" date="2016-10" db="EMBL/GenBank/DDBJ databases">
        <authorList>
            <person name="Varghese N."/>
            <person name="Submissions S."/>
        </authorList>
    </citation>
    <scope>NUCLEOTIDE SEQUENCE [LARGE SCALE GENOMIC DNA]</scope>
    <source>
        <strain evidence="3 4">DSM 24802</strain>
    </source>
</reference>
<feature type="region of interest" description="Disordered" evidence="1">
    <location>
        <begin position="142"/>
        <end position="162"/>
    </location>
</feature>
<evidence type="ECO:0000313" key="3">
    <source>
        <dbReference type="EMBL" id="SDW30419.1"/>
    </source>
</evidence>
<organism evidence="2 5">
    <name type="scientific">Allgaiera indica</name>
    <dbReference type="NCBI Taxonomy" id="765699"/>
    <lineage>
        <taxon>Bacteria</taxon>
        <taxon>Pseudomonadati</taxon>
        <taxon>Pseudomonadota</taxon>
        <taxon>Alphaproteobacteria</taxon>
        <taxon>Rhodobacterales</taxon>
        <taxon>Paracoccaceae</taxon>
        <taxon>Allgaiera</taxon>
    </lineage>
</organism>
<reference evidence="2" key="1">
    <citation type="journal article" date="2014" name="Int. J. Syst. Evol. Microbiol.">
        <title>Complete genome sequence of Corynebacterium casei LMG S-19264T (=DSM 44701T), isolated from a smear-ripened cheese.</title>
        <authorList>
            <consortium name="US DOE Joint Genome Institute (JGI-PGF)"/>
            <person name="Walter F."/>
            <person name="Albersmeier A."/>
            <person name="Kalinowski J."/>
            <person name="Ruckert C."/>
        </authorList>
    </citation>
    <scope>NUCLEOTIDE SEQUENCE</scope>
    <source>
        <strain evidence="2">CGMCC 1.10859</strain>
    </source>
</reference>